<dbReference type="CDD" id="cd17502">
    <property type="entry name" value="MFS_Azr1_MDR_like"/>
    <property type="match status" value="1"/>
</dbReference>
<dbReference type="EMBL" id="AZHD01000005">
    <property type="protein sequence ID" value="OAA63636.1"/>
    <property type="molecule type" value="Genomic_DNA"/>
</dbReference>
<dbReference type="InterPro" id="IPR036259">
    <property type="entry name" value="MFS_trans_sf"/>
</dbReference>
<evidence type="ECO:0000256" key="7">
    <source>
        <dbReference type="SAM" id="Phobius"/>
    </source>
</evidence>
<dbReference type="PANTHER" id="PTHR23501">
    <property type="entry name" value="MAJOR FACILITATOR SUPERFAMILY"/>
    <property type="match status" value="1"/>
</dbReference>
<dbReference type="FunFam" id="1.20.1720.10:FF:000012">
    <property type="entry name" value="MFS toxin efflux pump (AflT)"/>
    <property type="match status" value="1"/>
</dbReference>
<dbReference type="InterPro" id="IPR011701">
    <property type="entry name" value="MFS"/>
</dbReference>
<feature type="transmembrane region" description="Helical" evidence="7">
    <location>
        <begin position="141"/>
        <end position="160"/>
    </location>
</feature>
<dbReference type="FunFam" id="1.20.1250.20:FF:000196">
    <property type="entry name" value="MFS toxin efflux pump (AflT)"/>
    <property type="match status" value="1"/>
</dbReference>
<dbReference type="AlphaFoldDB" id="A0A167WD60"/>
<feature type="transmembrane region" description="Helical" evidence="7">
    <location>
        <begin position="229"/>
        <end position="249"/>
    </location>
</feature>
<feature type="transmembrane region" description="Helical" evidence="7">
    <location>
        <begin position="269"/>
        <end position="288"/>
    </location>
</feature>
<feature type="transmembrane region" description="Helical" evidence="7">
    <location>
        <begin position="339"/>
        <end position="360"/>
    </location>
</feature>
<feature type="transmembrane region" description="Helical" evidence="7">
    <location>
        <begin position="434"/>
        <end position="452"/>
    </location>
</feature>
<evidence type="ECO:0000313" key="10">
    <source>
        <dbReference type="Proteomes" id="UP000076874"/>
    </source>
</evidence>
<feature type="domain" description="Major facilitator superfamily (MFS) profile" evidence="8">
    <location>
        <begin position="76"/>
        <end position="576"/>
    </location>
</feature>
<feature type="transmembrane region" description="Helical" evidence="7">
    <location>
        <begin position="73"/>
        <end position="99"/>
    </location>
</feature>
<feature type="transmembrane region" description="Helical" evidence="7">
    <location>
        <begin position="166"/>
        <end position="191"/>
    </location>
</feature>
<feature type="region of interest" description="Disordered" evidence="6">
    <location>
        <begin position="1"/>
        <end position="68"/>
    </location>
</feature>
<feature type="transmembrane region" description="Helical" evidence="7">
    <location>
        <begin position="198"/>
        <end position="217"/>
    </location>
</feature>
<reference evidence="9 10" key="1">
    <citation type="journal article" date="2016" name="Genome Biol. Evol.">
        <title>Divergent and convergent evolution of fungal pathogenicity.</title>
        <authorList>
            <person name="Shang Y."/>
            <person name="Xiao G."/>
            <person name="Zheng P."/>
            <person name="Cen K."/>
            <person name="Zhan S."/>
            <person name="Wang C."/>
        </authorList>
    </citation>
    <scope>NUCLEOTIDE SEQUENCE [LARGE SCALE GENOMIC DNA]</scope>
    <source>
        <strain evidence="9 10">RCEF 264</strain>
    </source>
</reference>
<dbReference type="GO" id="GO:0005886">
    <property type="term" value="C:plasma membrane"/>
    <property type="evidence" value="ECO:0007669"/>
    <property type="project" value="TreeGrafter"/>
</dbReference>
<gene>
    <name evidence="9" type="ORF">SPI_03799</name>
</gene>
<protein>
    <submittedName>
        <fullName evidence="9">Major facilitator superfamily domain, general substrate transporter</fullName>
    </submittedName>
</protein>
<feature type="transmembrane region" description="Helical" evidence="7">
    <location>
        <begin position="464"/>
        <end position="486"/>
    </location>
</feature>
<dbReference type="Gene3D" id="1.20.1250.20">
    <property type="entry name" value="MFS general substrate transporter like domains"/>
    <property type="match status" value="1"/>
</dbReference>
<keyword evidence="2" id="KW-0813">Transport</keyword>
<evidence type="ECO:0000313" key="9">
    <source>
        <dbReference type="EMBL" id="OAA63636.1"/>
    </source>
</evidence>
<comment type="caution">
    <text evidence="9">The sequence shown here is derived from an EMBL/GenBank/DDBJ whole genome shotgun (WGS) entry which is preliminary data.</text>
</comment>
<keyword evidence="3 7" id="KW-0812">Transmembrane</keyword>
<evidence type="ECO:0000256" key="6">
    <source>
        <dbReference type="SAM" id="MobiDB-lite"/>
    </source>
</evidence>
<dbReference type="GO" id="GO:0022857">
    <property type="term" value="F:transmembrane transporter activity"/>
    <property type="evidence" value="ECO:0007669"/>
    <property type="project" value="InterPro"/>
</dbReference>
<feature type="transmembrane region" description="Helical" evidence="7">
    <location>
        <begin position="404"/>
        <end position="422"/>
    </location>
</feature>
<name>A0A167WD60_9HYPO</name>
<feature type="transmembrane region" description="Helical" evidence="7">
    <location>
        <begin position="300"/>
        <end position="319"/>
    </location>
</feature>
<evidence type="ECO:0000256" key="4">
    <source>
        <dbReference type="ARBA" id="ARBA00022989"/>
    </source>
</evidence>
<sequence>MAPSVDGMSTPIGSREAENKSARIAPSETSTEVAADTGIVDDTADTKAQDDNEKTAEDSAEEPAPEYPTGGRLVLITAAVAMAVFLAALDQTIVGTAIPKITDEFKGLDKVSWYGTAYFMTAGGFQSSWGKIPKYFWLKGSFLAAMFVFELGSLICAVAPNAEAFIAGRAVAGLGCAGLTTGAMTIIAFSVEIKRRPIFMGIVGSTYGVAAVCGPLIGGAFADRVTWRWCFYINLPIGGLAALVVLLFFRNPIQAKPLVASWRVKLANLDLGGAALAMGAIVSLTLALEYGGQSRPWNSSTVIGLLVGFVAIVAAFAGWQLWRGDEAMIPPRIIRDRQVWSASAFQFFFGGSYFISLYYLPIYFQSVHGVSPVASGVRNLPLVIAVTISVLASGIWVSKTDRTGPVMVVGSALAAVASGLFYTFDVDTSTGKWIGYQILAGVAWGGAWQMALNTVQVKAEPRDLANVISINFTSQTFGGAFGLAAAQSAFVNRLIATLATTAPGVDANTVILTGSAQIRSVFPPDQVPGIVLAYMAGLRLTFAIMIGFAGFSFLLSFLQSWKRLHGPPAATSSVEA</sequence>
<dbReference type="Proteomes" id="UP000076874">
    <property type="component" value="Unassembled WGS sequence"/>
</dbReference>
<feature type="compositionally biased region" description="Basic and acidic residues" evidence="6">
    <location>
        <begin position="44"/>
        <end position="57"/>
    </location>
</feature>
<comment type="subcellular location">
    <subcellularLocation>
        <location evidence="1">Membrane</location>
        <topology evidence="1">Multi-pass membrane protein</topology>
    </subcellularLocation>
</comment>
<feature type="transmembrane region" description="Helical" evidence="7">
    <location>
        <begin position="111"/>
        <end position="129"/>
    </location>
</feature>
<keyword evidence="10" id="KW-1185">Reference proteome</keyword>
<organism evidence="9 10">
    <name type="scientific">Niveomyces insectorum RCEF 264</name>
    <dbReference type="NCBI Taxonomy" id="1081102"/>
    <lineage>
        <taxon>Eukaryota</taxon>
        <taxon>Fungi</taxon>
        <taxon>Dikarya</taxon>
        <taxon>Ascomycota</taxon>
        <taxon>Pezizomycotina</taxon>
        <taxon>Sordariomycetes</taxon>
        <taxon>Hypocreomycetidae</taxon>
        <taxon>Hypocreales</taxon>
        <taxon>Cordycipitaceae</taxon>
        <taxon>Niveomyces</taxon>
    </lineage>
</organism>
<evidence type="ECO:0000256" key="5">
    <source>
        <dbReference type="ARBA" id="ARBA00023136"/>
    </source>
</evidence>
<dbReference type="PRINTS" id="PR01036">
    <property type="entry name" value="TCRTETB"/>
</dbReference>
<dbReference type="PANTHER" id="PTHR23501:SF177">
    <property type="entry name" value="MAJOR FACILITATOR SUPERFAMILY (MFS) PROFILE DOMAIN-CONTAINING PROTEIN-RELATED"/>
    <property type="match status" value="1"/>
</dbReference>
<keyword evidence="4 7" id="KW-1133">Transmembrane helix</keyword>
<feature type="transmembrane region" description="Helical" evidence="7">
    <location>
        <begin position="380"/>
        <end position="397"/>
    </location>
</feature>
<evidence type="ECO:0000256" key="1">
    <source>
        <dbReference type="ARBA" id="ARBA00004141"/>
    </source>
</evidence>
<proteinExistence type="predicted"/>
<evidence type="ECO:0000256" key="2">
    <source>
        <dbReference type="ARBA" id="ARBA00022448"/>
    </source>
</evidence>
<dbReference type="Pfam" id="PF07690">
    <property type="entry name" value="MFS_1"/>
    <property type="match status" value="1"/>
</dbReference>
<evidence type="ECO:0000256" key="3">
    <source>
        <dbReference type="ARBA" id="ARBA00022692"/>
    </source>
</evidence>
<dbReference type="OrthoDB" id="10021397at2759"/>
<accession>A0A167WD60</accession>
<dbReference type="InterPro" id="IPR020846">
    <property type="entry name" value="MFS_dom"/>
</dbReference>
<dbReference type="Gene3D" id="1.20.1720.10">
    <property type="entry name" value="Multidrug resistance protein D"/>
    <property type="match status" value="1"/>
</dbReference>
<dbReference type="PROSITE" id="PS50850">
    <property type="entry name" value="MFS"/>
    <property type="match status" value="1"/>
</dbReference>
<keyword evidence="5 7" id="KW-0472">Membrane</keyword>
<evidence type="ECO:0000259" key="8">
    <source>
        <dbReference type="PROSITE" id="PS50850"/>
    </source>
</evidence>
<dbReference type="SUPFAM" id="SSF103473">
    <property type="entry name" value="MFS general substrate transporter"/>
    <property type="match status" value="1"/>
</dbReference>
<feature type="transmembrane region" description="Helical" evidence="7">
    <location>
        <begin position="531"/>
        <end position="555"/>
    </location>
</feature>